<dbReference type="Gene3D" id="3.40.50.10490">
    <property type="entry name" value="Glucose-6-phosphate isomerase like protein, domain 1"/>
    <property type="match status" value="1"/>
</dbReference>
<feature type="binding site" evidence="10">
    <location>
        <position position="121"/>
    </location>
    <ligand>
        <name>substrate</name>
    </ligand>
</feature>
<evidence type="ECO:0000256" key="2">
    <source>
        <dbReference type="ARBA" id="ARBA00003172"/>
    </source>
</evidence>
<evidence type="ECO:0000256" key="4">
    <source>
        <dbReference type="ARBA" id="ARBA00009894"/>
    </source>
</evidence>
<organism evidence="12 13">
    <name type="scientific">Azospirillum brasilense</name>
    <dbReference type="NCBI Taxonomy" id="192"/>
    <lineage>
        <taxon>Bacteria</taxon>
        <taxon>Pseudomonadati</taxon>
        <taxon>Pseudomonadota</taxon>
        <taxon>Alphaproteobacteria</taxon>
        <taxon>Rhodospirillales</taxon>
        <taxon>Azospirillaceae</taxon>
        <taxon>Azospirillum</taxon>
    </lineage>
</organism>
<dbReference type="UniPathway" id="UPA00041">
    <property type="reaction ID" value="UER00436"/>
</dbReference>
<dbReference type="EMBL" id="CP032335">
    <property type="protein sequence ID" value="QCO07237.1"/>
    <property type="molecule type" value="Genomic_DNA"/>
</dbReference>
<feature type="binding site" evidence="10">
    <location>
        <position position="61"/>
    </location>
    <ligand>
        <name>Zn(2+)</name>
        <dbReference type="ChEBI" id="CHEBI:29105"/>
    </ligand>
</feature>
<keyword evidence="8 10" id="KW-0413">Isomerase</keyword>
<dbReference type="CDD" id="cd05006">
    <property type="entry name" value="SIS_GmhA"/>
    <property type="match status" value="1"/>
</dbReference>
<evidence type="ECO:0000256" key="1">
    <source>
        <dbReference type="ARBA" id="ARBA00000348"/>
    </source>
</evidence>
<dbReference type="Pfam" id="PF13580">
    <property type="entry name" value="SIS_2"/>
    <property type="match status" value="1"/>
</dbReference>
<dbReference type="PROSITE" id="PS51464">
    <property type="entry name" value="SIS"/>
    <property type="match status" value="1"/>
</dbReference>
<evidence type="ECO:0000256" key="3">
    <source>
        <dbReference type="ARBA" id="ARBA00004496"/>
    </source>
</evidence>
<evidence type="ECO:0000313" key="12">
    <source>
        <dbReference type="EMBL" id="QCO07237.1"/>
    </source>
</evidence>
<dbReference type="PANTHER" id="PTHR30390:SF6">
    <property type="entry name" value="DNAA INITIATOR-ASSOCIATING PROTEIN DIAA"/>
    <property type="match status" value="1"/>
</dbReference>
<comment type="similarity">
    <text evidence="4 10">Belongs to the SIS family. GmhA subfamily.</text>
</comment>
<dbReference type="EC" id="5.3.1.28" evidence="10"/>
<comment type="subunit">
    <text evidence="10">Homotetramer.</text>
</comment>
<dbReference type="SUPFAM" id="SSF53697">
    <property type="entry name" value="SIS domain"/>
    <property type="match status" value="1"/>
</dbReference>
<feature type="binding site" evidence="10">
    <location>
        <begin position="48"/>
        <end position="50"/>
    </location>
    <ligand>
        <name>substrate</name>
    </ligand>
</feature>
<geneLocation type="plasmid" evidence="12">
    <name>p5</name>
</geneLocation>
<comment type="subcellular location">
    <subcellularLocation>
        <location evidence="3 10">Cytoplasm</location>
    </subcellularLocation>
</comment>
<feature type="binding site" evidence="10">
    <location>
        <position position="168"/>
    </location>
    <ligand>
        <name>substrate</name>
    </ligand>
</feature>
<keyword evidence="12" id="KW-0614">Plasmid</keyword>
<feature type="binding site" evidence="10">
    <location>
        <position position="61"/>
    </location>
    <ligand>
        <name>substrate</name>
    </ligand>
</feature>
<dbReference type="InterPro" id="IPR001347">
    <property type="entry name" value="SIS_dom"/>
</dbReference>
<evidence type="ECO:0000256" key="9">
    <source>
        <dbReference type="ARBA" id="ARBA00023277"/>
    </source>
</evidence>
<name>A0A4D8QA05_AZOBR</name>
<keyword evidence="9 10" id="KW-0119">Carbohydrate metabolism</keyword>
<dbReference type="GO" id="GO:0005737">
    <property type="term" value="C:cytoplasm"/>
    <property type="evidence" value="ECO:0007669"/>
    <property type="project" value="UniProtKB-SubCell"/>
</dbReference>
<evidence type="ECO:0000259" key="11">
    <source>
        <dbReference type="PROSITE" id="PS51464"/>
    </source>
</evidence>
<dbReference type="GO" id="GO:0008270">
    <property type="term" value="F:zinc ion binding"/>
    <property type="evidence" value="ECO:0007669"/>
    <property type="project" value="UniProtKB-UniRule"/>
</dbReference>
<feature type="binding site" evidence="10">
    <location>
        <begin position="116"/>
        <end position="118"/>
    </location>
    <ligand>
        <name>substrate</name>
    </ligand>
</feature>
<comment type="catalytic activity">
    <reaction evidence="1 10">
        <text>2 D-sedoheptulose 7-phosphate = D-glycero-alpha-D-manno-heptose 7-phosphate + D-glycero-beta-D-manno-heptose 7-phosphate</text>
        <dbReference type="Rhea" id="RHEA:27489"/>
        <dbReference type="ChEBI" id="CHEBI:57483"/>
        <dbReference type="ChEBI" id="CHEBI:60203"/>
        <dbReference type="ChEBI" id="CHEBI:60204"/>
        <dbReference type="EC" id="5.3.1.28"/>
    </reaction>
</comment>
<comment type="pathway">
    <text evidence="10">Carbohydrate biosynthesis; D-glycero-D-manno-heptose 7-phosphate biosynthesis; D-glycero-alpha-D-manno-heptose 7-phosphate and D-glycero-beta-D-manno-heptose 7-phosphate from sedoheptulose 7-phosphate: step 1/1.</text>
</comment>
<keyword evidence="7 10" id="KW-0862">Zinc</keyword>
<sequence>MALSSHLAAAAALIQRSATPEFDEVTERAVAAIAEALRNDRPLLVCGNGGSAADAMHITGELVGRFLKERRALKAICLSSNAAVLTAWSNDYDYATVFSRQVEAYAAPGGVLFGISTSGNSKNVVNALQAARAAGMTTVGLTGEGGGKMADLCDHLIAVPSRHTPDIQQVHLCIYHYICEMVEARCL</sequence>
<evidence type="ECO:0000256" key="8">
    <source>
        <dbReference type="ARBA" id="ARBA00023235"/>
    </source>
</evidence>
<keyword evidence="6 10" id="KW-0479">Metal-binding</keyword>
<protein>
    <recommendedName>
        <fullName evidence="10">Phosphoheptose isomerase</fullName>
        <ecNumber evidence="10">5.3.1.28</ecNumber>
    </recommendedName>
    <alternativeName>
        <fullName evidence="10">Sedoheptulose 7-phosphate isomerase</fullName>
    </alternativeName>
</protein>
<evidence type="ECO:0000256" key="10">
    <source>
        <dbReference type="HAMAP-Rule" id="MF_00067"/>
    </source>
</evidence>
<dbReference type="Proteomes" id="UP000298596">
    <property type="component" value="Plasmid p5"/>
</dbReference>
<feature type="binding site" evidence="10">
    <location>
        <position position="176"/>
    </location>
    <ligand>
        <name>Zn(2+)</name>
        <dbReference type="ChEBI" id="CHEBI:29105"/>
    </ligand>
</feature>
<feature type="binding site" evidence="10">
    <location>
        <position position="57"/>
    </location>
    <ligand>
        <name>Zn(2+)</name>
        <dbReference type="ChEBI" id="CHEBI:29105"/>
    </ligand>
</feature>
<evidence type="ECO:0000256" key="7">
    <source>
        <dbReference type="ARBA" id="ARBA00022833"/>
    </source>
</evidence>
<feature type="domain" description="SIS" evidence="11">
    <location>
        <begin position="33"/>
        <end position="187"/>
    </location>
</feature>
<dbReference type="PANTHER" id="PTHR30390">
    <property type="entry name" value="SEDOHEPTULOSE 7-PHOSPHATE ISOMERASE / DNAA INITIATOR-ASSOCIATING FACTOR FOR REPLICATION INITIATION"/>
    <property type="match status" value="1"/>
</dbReference>
<gene>
    <name evidence="10" type="primary">gmhA</name>
    <name evidence="12" type="ORF">D3867_35670</name>
</gene>
<dbReference type="GO" id="GO:0005975">
    <property type="term" value="P:carbohydrate metabolic process"/>
    <property type="evidence" value="ECO:0007669"/>
    <property type="project" value="UniProtKB-UniRule"/>
</dbReference>
<feature type="binding site" evidence="10">
    <location>
        <position position="168"/>
    </location>
    <ligand>
        <name>Zn(2+)</name>
        <dbReference type="ChEBI" id="CHEBI:29105"/>
    </ligand>
</feature>
<dbReference type="GO" id="GO:0008968">
    <property type="term" value="F:D-sedoheptulose 7-phosphate isomerase activity"/>
    <property type="evidence" value="ECO:0007669"/>
    <property type="project" value="UniProtKB-UniRule"/>
</dbReference>
<proteinExistence type="inferred from homology"/>
<evidence type="ECO:0000313" key="13">
    <source>
        <dbReference type="Proteomes" id="UP000298596"/>
    </source>
</evidence>
<comment type="miscellaneous">
    <text evidence="10">The reaction produces a racemic mixture of D-glycero-alpha-D-manno-heptose 7-phosphate and D-glycero-beta-D-manno-heptose 7-phosphate.</text>
</comment>
<keyword evidence="5 10" id="KW-0963">Cytoplasm</keyword>
<reference evidence="12 13" key="1">
    <citation type="submission" date="2018-09" db="EMBL/GenBank/DDBJ databases">
        <title>Whole genome based analysis of evolution and adaptive divergence in Indian and Brazilian strains of Azospirillum brasilense.</title>
        <authorList>
            <person name="Singh C."/>
            <person name="Tripathi A.K."/>
        </authorList>
    </citation>
    <scope>NUCLEOTIDE SEQUENCE [LARGE SCALE GENOMIC DNA]</scope>
    <source>
        <strain evidence="12 13">MTCC4036</strain>
        <plasmid evidence="12 13">p5</plasmid>
    </source>
</reference>
<accession>A0A4D8QA05</accession>
<comment type="function">
    <text evidence="2 10">Catalyzes the isomerization of sedoheptulose 7-phosphate in D-glycero-D-manno-heptose 7-phosphate.</text>
</comment>
<dbReference type="InterPro" id="IPR035461">
    <property type="entry name" value="GmhA/DiaA"/>
</dbReference>
<dbReference type="InterPro" id="IPR050099">
    <property type="entry name" value="SIS_GmhA/DiaA_subfam"/>
</dbReference>
<dbReference type="InterPro" id="IPR046348">
    <property type="entry name" value="SIS_dom_sf"/>
</dbReference>
<dbReference type="HAMAP" id="MF_00067">
    <property type="entry name" value="GmhA"/>
    <property type="match status" value="1"/>
</dbReference>
<comment type="cofactor">
    <cofactor evidence="10">
        <name>Zn(2+)</name>
        <dbReference type="ChEBI" id="CHEBI:29105"/>
    </cofactor>
    <text evidence="10">Binds 1 zinc ion per subunit.</text>
</comment>
<evidence type="ECO:0000256" key="6">
    <source>
        <dbReference type="ARBA" id="ARBA00022723"/>
    </source>
</evidence>
<feature type="binding site" evidence="10">
    <location>
        <begin position="90"/>
        <end position="91"/>
    </location>
    <ligand>
        <name>substrate</name>
    </ligand>
</feature>
<evidence type="ECO:0000256" key="5">
    <source>
        <dbReference type="ARBA" id="ARBA00022490"/>
    </source>
</evidence>
<dbReference type="AlphaFoldDB" id="A0A4D8QA05"/>
<dbReference type="InterPro" id="IPR004515">
    <property type="entry name" value="Phosphoheptose_Isoase"/>
</dbReference>